<keyword evidence="3" id="KW-1185">Reference proteome</keyword>
<evidence type="ECO:0000313" key="3">
    <source>
        <dbReference type="Proteomes" id="UP001050975"/>
    </source>
</evidence>
<dbReference type="EMBL" id="BLAY01000164">
    <property type="protein sequence ID" value="GET42428.1"/>
    <property type="molecule type" value="Genomic_DNA"/>
</dbReference>
<comment type="caution">
    <text evidence="2">The sequence shown here is derived from an EMBL/GenBank/DDBJ whole genome shotgun (WGS) entry which is preliminary data.</text>
</comment>
<dbReference type="Proteomes" id="UP001050975">
    <property type="component" value="Unassembled WGS sequence"/>
</dbReference>
<accession>A0AAV3XIH5</accession>
<dbReference type="Pfam" id="PF12706">
    <property type="entry name" value="Lactamase_B_2"/>
    <property type="match status" value="1"/>
</dbReference>
<gene>
    <name evidence="2" type="ORF">MiSe_72450</name>
</gene>
<dbReference type="Gene3D" id="3.60.15.10">
    <property type="entry name" value="Ribonuclease Z/Hydroxyacylglutathione hydrolase-like"/>
    <property type="match status" value="1"/>
</dbReference>
<dbReference type="SMART" id="SM00849">
    <property type="entry name" value="Lactamase_B"/>
    <property type="match status" value="1"/>
</dbReference>
<feature type="domain" description="Metallo-beta-lactamase" evidence="1">
    <location>
        <begin position="59"/>
        <end position="251"/>
    </location>
</feature>
<dbReference type="PANTHER" id="PTHR42663:SF4">
    <property type="entry name" value="SLL1036 PROTEIN"/>
    <property type="match status" value="1"/>
</dbReference>
<dbReference type="PANTHER" id="PTHR42663">
    <property type="entry name" value="HYDROLASE C777.06C-RELATED-RELATED"/>
    <property type="match status" value="1"/>
</dbReference>
<name>A0AAV3XIH5_9CYAN</name>
<sequence length="331" mass="36913">MGLDSTGGRKSINPIQKLAEEKKQATPMSSMQNQFTIHFWGVRGSIPCPGTHTVRYGGNTPCVEMRVGGKRLIFDGGTGLRVLGQSLLSQMPVEAHMFFTHSHWDHIQGFPFFTPAFIKGNRFHIYGAIAPNGSTIKQRMHDQMLHPNFPVPLQIMGAELEFYDIEVGKPVQLDDITIEIASLNHPGQAVGYRVNWRGKAAAYITDTEHLPDRLDEEVLWLARNADVIIYDATYTDEEYHSPKSSKVGWGHSTWQEAVKVAIAANVKKLVIFHHDPLHDDDFLDSVGEQVQQKFPNAVMAREGMSLTLEIENLGESKAAPEEIKGLSVTLT</sequence>
<dbReference type="InterPro" id="IPR001279">
    <property type="entry name" value="Metallo-B-lactamas"/>
</dbReference>
<dbReference type="InterPro" id="IPR036866">
    <property type="entry name" value="RibonucZ/Hydroxyglut_hydro"/>
</dbReference>
<dbReference type="SUPFAM" id="SSF56281">
    <property type="entry name" value="Metallo-hydrolase/oxidoreductase"/>
    <property type="match status" value="1"/>
</dbReference>
<evidence type="ECO:0000313" key="2">
    <source>
        <dbReference type="EMBL" id="GET42428.1"/>
    </source>
</evidence>
<dbReference type="CDD" id="cd07715">
    <property type="entry name" value="TaR3-like_MBL-fold"/>
    <property type="match status" value="1"/>
</dbReference>
<reference evidence="2" key="1">
    <citation type="submission" date="2019-10" db="EMBL/GenBank/DDBJ databases">
        <title>Draft genome sequece of Microseira wollei NIES-4236.</title>
        <authorList>
            <person name="Yamaguchi H."/>
            <person name="Suzuki S."/>
            <person name="Kawachi M."/>
        </authorList>
    </citation>
    <scope>NUCLEOTIDE SEQUENCE</scope>
    <source>
        <strain evidence="2">NIES-4236</strain>
    </source>
</reference>
<organism evidence="2 3">
    <name type="scientific">Microseira wollei NIES-4236</name>
    <dbReference type="NCBI Taxonomy" id="2530354"/>
    <lineage>
        <taxon>Bacteria</taxon>
        <taxon>Bacillati</taxon>
        <taxon>Cyanobacteriota</taxon>
        <taxon>Cyanophyceae</taxon>
        <taxon>Oscillatoriophycideae</taxon>
        <taxon>Aerosakkonematales</taxon>
        <taxon>Aerosakkonemataceae</taxon>
        <taxon>Microseira</taxon>
    </lineage>
</organism>
<evidence type="ECO:0000259" key="1">
    <source>
        <dbReference type="SMART" id="SM00849"/>
    </source>
</evidence>
<dbReference type="AlphaFoldDB" id="A0AAV3XIH5"/>
<protein>
    <submittedName>
        <fullName evidence="2">Beta-lactamase-like protein</fullName>
    </submittedName>
</protein>
<proteinExistence type="predicted"/>